<evidence type="ECO:0000313" key="9">
    <source>
        <dbReference type="Proteomes" id="UP000642748"/>
    </source>
</evidence>
<dbReference type="AlphaFoldDB" id="A0A8J3QNH1"/>
<feature type="signal peptide" evidence="6">
    <location>
        <begin position="1"/>
        <end position="39"/>
    </location>
</feature>
<dbReference type="GO" id="GO:0006508">
    <property type="term" value="P:proteolysis"/>
    <property type="evidence" value="ECO:0007669"/>
    <property type="project" value="UniProtKB-KW"/>
</dbReference>
<keyword evidence="6" id="KW-0732">Signal</keyword>
<dbReference type="PROSITE" id="PS51318">
    <property type="entry name" value="TAT"/>
    <property type="match status" value="1"/>
</dbReference>
<reference evidence="8" key="1">
    <citation type="submission" date="2021-01" db="EMBL/GenBank/DDBJ databases">
        <title>Whole genome shotgun sequence of Rugosimonospora africana NBRC 104875.</title>
        <authorList>
            <person name="Komaki H."/>
            <person name="Tamura T."/>
        </authorList>
    </citation>
    <scope>NUCLEOTIDE SEQUENCE</scope>
    <source>
        <strain evidence="8">NBRC 104875</strain>
    </source>
</reference>
<dbReference type="Proteomes" id="UP000642748">
    <property type="component" value="Unassembled WGS sequence"/>
</dbReference>
<dbReference type="PROSITE" id="PS51935">
    <property type="entry name" value="NLPC_P60"/>
    <property type="match status" value="1"/>
</dbReference>
<dbReference type="InterPro" id="IPR000064">
    <property type="entry name" value="NLP_P60_dom"/>
</dbReference>
<dbReference type="RefSeq" id="WP_203916937.1">
    <property type="nucleotide sequence ID" value="NZ_BONZ01000013.1"/>
</dbReference>
<feature type="chain" id="PRO_5035236300" description="NlpC/P60 domain-containing protein" evidence="6">
    <location>
        <begin position="40"/>
        <end position="334"/>
    </location>
</feature>
<evidence type="ECO:0000259" key="7">
    <source>
        <dbReference type="PROSITE" id="PS51935"/>
    </source>
</evidence>
<keyword evidence="3" id="KW-0378">Hydrolase</keyword>
<evidence type="ECO:0000256" key="3">
    <source>
        <dbReference type="ARBA" id="ARBA00022801"/>
    </source>
</evidence>
<evidence type="ECO:0000256" key="1">
    <source>
        <dbReference type="ARBA" id="ARBA00007074"/>
    </source>
</evidence>
<comment type="caution">
    <text evidence="8">The sequence shown here is derived from an EMBL/GenBank/DDBJ whole genome shotgun (WGS) entry which is preliminary data.</text>
</comment>
<name>A0A8J3QNH1_9ACTN</name>
<dbReference type="SUPFAM" id="SSF54001">
    <property type="entry name" value="Cysteine proteinases"/>
    <property type="match status" value="1"/>
</dbReference>
<comment type="similarity">
    <text evidence="1">Belongs to the peptidase C40 family.</text>
</comment>
<evidence type="ECO:0000256" key="2">
    <source>
        <dbReference type="ARBA" id="ARBA00022670"/>
    </source>
</evidence>
<dbReference type="InterPro" id="IPR038765">
    <property type="entry name" value="Papain-like_cys_pep_sf"/>
</dbReference>
<dbReference type="GO" id="GO:0008234">
    <property type="term" value="F:cysteine-type peptidase activity"/>
    <property type="evidence" value="ECO:0007669"/>
    <property type="project" value="UniProtKB-KW"/>
</dbReference>
<keyword evidence="9" id="KW-1185">Reference proteome</keyword>
<dbReference type="InterPro" id="IPR006311">
    <property type="entry name" value="TAT_signal"/>
</dbReference>
<accession>A0A8J3QNH1</accession>
<keyword evidence="2" id="KW-0645">Protease</keyword>
<protein>
    <recommendedName>
        <fullName evidence="7">NlpC/P60 domain-containing protein</fullName>
    </recommendedName>
</protein>
<dbReference type="PANTHER" id="PTHR47359">
    <property type="entry name" value="PEPTIDOGLYCAN DL-ENDOPEPTIDASE CWLO"/>
    <property type="match status" value="1"/>
</dbReference>
<evidence type="ECO:0000256" key="6">
    <source>
        <dbReference type="SAM" id="SignalP"/>
    </source>
</evidence>
<feature type="domain" description="NlpC/P60" evidence="7">
    <location>
        <begin position="219"/>
        <end position="334"/>
    </location>
</feature>
<dbReference type="EMBL" id="BONZ01000013">
    <property type="protein sequence ID" value="GIH13279.1"/>
    <property type="molecule type" value="Genomic_DNA"/>
</dbReference>
<dbReference type="Gene3D" id="3.90.1720.10">
    <property type="entry name" value="endopeptidase domain like (from Nostoc punctiforme)"/>
    <property type="match status" value="1"/>
</dbReference>
<keyword evidence="4" id="KW-0788">Thiol protease</keyword>
<gene>
    <name evidence="8" type="ORF">Raf01_14510</name>
</gene>
<evidence type="ECO:0000256" key="5">
    <source>
        <dbReference type="SAM" id="Coils"/>
    </source>
</evidence>
<dbReference type="PANTHER" id="PTHR47359:SF3">
    <property type="entry name" value="NLP_P60 DOMAIN-CONTAINING PROTEIN-RELATED"/>
    <property type="match status" value="1"/>
</dbReference>
<dbReference type="Pfam" id="PF00877">
    <property type="entry name" value="NLPC_P60"/>
    <property type="match status" value="1"/>
</dbReference>
<keyword evidence="5" id="KW-0175">Coiled coil</keyword>
<evidence type="ECO:0000256" key="4">
    <source>
        <dbReference type="ARBA" id="ARBA00022807"/>
    </source>
</evidence>
<evidence type="ECO:0000313" key="8">
    <source>
        <dbReference type="EMBL" id="GIH13279.1"/>
    </source>
</evidence>
<organism evidence="8 9">
    <name type="scientific">Rugosimonospora africana</name>
    <dbReference type="NCBI Taxonomy" id="556532"/>
    <lineage>
        <taxon>Bacteria</taxon>
        <taxon>Bacillati</taxon>
        <taxon>Actinomycetota</taxon>
        <taxon>Actinomycetes</taxon>
        <taxon>Micromonosporales</taxon>
        <taxon>Micromonosporaceae</taxon>
        <taxon>Rugosimonospora</taxon>
    </lineage>
</organism>
<sequence length="334" mass="35343">MRTSLTVSMSRSSRRAFMVVAASILALTAALLPGTQAHATPSVTDLEAQIDQKWNQLEPLVEKYNSVHDQLQQNLSKQATLNKQLAPLQTQVQLAQVRVGAMSAELYMNGPGSNLNALLESGSPTTLVDQLTSLNQVAREQQRTVAAVQEQVQKYAKQKQSLDALVIQQRKQDQALATQKSQITGQINQLTKLRDQAYGSGGGAGGSLQPVACPYTPSSGAGATAAKKACSLIGKPYGWGDAGPTYYDCSGMTMTAWKAAGVSLPHNAAAQDSATPDISASSLRPGDLVFYGSDDHHVALYVGGGWVVHAPKPGDHVRMAKMADIGSPSGYGRP</sequence>
<dbReference type="InterPro" id="IPR051794">
    <property type="entry name" value="PG_Endopeptidase_C40"/>
</dbReference>
<feature type="coiled-coil region" evidence="5">
    <location>
        <begin position="131"/>
        <end position="165"/>
    </location>
</feature>
<proteinExistence type="inferred from homology"/>
<dbReference type="Gene3D" id="6.10.250.3150">
    <property type="match status" value="1"/>
</dbReference>